<proteinExistence type="predicted"/>
<gene>
    <name evidence="1" type="ORF">VJJ08_07945</name>
</gene>
<dbReference type="InterPro" id="IPR025591">
    <property type="entry name" value="RloB"/>
</dbReference>
<reference evidence="1 2" key="1">
    <citation type="submission" date="2023-12" db="EMBL/GenBank/DDBJ databases">
        <title>Genomic sequences of Capnocytophaga and Parvimonas strains.</title>
        <authorList>
            <person name="Watt R.M."/>
            <person name="Wang M."/>
            <person name="Yang T."/>
            <person name="Tong W.M."/>
        </authorList>
    </citation>
    <scope>NUCLEOTIDE SEQUENCE [LARGE SCALE GENOMIC DNA]</scope>
    <source>
        <strain evidence="1 2">CCUG 13096</strain>
    </source>
</reference>
<keyword evidence="2" id="KW-1185">Reference proteome</keyword>
<dbReference type="Pfam" id="PF13707">
    <property type="entry name" value="RloB"/>
    <property type="match status" value="1"/>
</dbReference>
<accession>A0ABU5Z8D3</accession>
<dbReference type="Proteomes" id="UP001311730">
    <property type="component" value="Unassembled WGS sequence"/>
</dbReference>
<name>A0ABU5Z8D3_9FLAO</name>
<organism evidence="1 2">
    <name type="scientific">Capnocytophaga gingivalis</name>
    <dbReference type="NCBI Taxonomy" id="1017"/>
    <lineage>
        <taxon>Bacteria</taxon>
        <taxon>Pseudomonadati</taxon>
        <taxon>Bacteroidota</taxon>
        <taxon>Flavobacteriia</taxon>
        <taxon>Flavobacteriales</taxon>
        <taxon>Flavobacteriaceae</taxon>
        <taxon>Capnocytophaga</taxon>
    </lineage>
</organism>
<dbReference type="RefSeq" id="WP_323983458.1">
    <property type="nucleotide sequence ID" value="NZ_JAYKBW010000008.1"/>
</dbReference>
<comment type="caution">
    <text evidence="1">The sequence shown here is derived from an EMBL/GenBank/DDBJ whole genome shotgun (WGS) entry which is preliminary data.</text>
</comment>
<protein>
    <submittedName>
        <fullName evidence="1">RloB family protein</fullName>
    </submittedName>
</protein>
<dbReference type="EMBL" id="JAYKBW010000008">
    <property type="protein sequence ID" value="MEB3075227.1"/>
    <property type="molecule type" value="Genomic_DNA"/>
</dbReference>
<evidence type="ECO:0000313" key="1">
    <source>
        <dbReference type="EMBL" id="MEB3075227.1"/>
    </source>
</evidence>
<sequence length="207" mass="24549">MRKGRNKLTKQAFAIVVDGQTEYWYLQMLKQNEPNILFDITPKILQKKNIDQQYELITTLSEEEYDKVFWIVDLDVLLKEEREKKSNPSSLQKFLAYYKRLSNNQKIVVIVNNPCLEYWFLLHYKKTDKVFAACTDAEKQVSQHLKGYEKTEKFFKKSNNDIYKQLKPHLETAISHATTLGSFSTQEYKRAMCEMPLLLELVYVDNK</sequence>
<evidence type="ECO:0000313" key="2">
    <source>
        <dbReference type="Proteomes" id="UP001311730"/>
    </source>
</evidence>